<comment type="subcellular location">
    <subcellularLocation>
        <location evidence="1 10">Golgi apparatus membrane</location>
        <topology evidence="1 10">Single-pass type II membrane protein</topology>
    </subcellularLocation>
</comment>
<reference evidence="11" key="1">
    <citation type="submission" date="2020-02" db="EMBL/GenBank/DDBJ databases">
        <title>Bird 10,000 Genomes (B10K) Project - Family phase.</title>
        <authorList>
            <person name="Zhang G."/>
        </authorList>
    </citation>
    <scope>NUCLEOTIDE SEQUENCE</scope>
    <source>
        <strain evidence="11">B10K-DU-002-37</strain>
        <tissue evidence="11">Muscle</tissue>
    </source>
</reference>
<evidence type="ECO:0000256" key="10">
    <source>
        <dbReference type="RuleBase" id="RU363063"/>
    </source>
</evidence>
<dbReference type="GO" id="GO:0000139">
    <property type="term" value="C:Golgi membrane"/>
    <property type="evidence" value="ECO:0007669"/>
    <property type="project" value="UniProtKB-SubCell"/>
</dbReference>
<evidence type="ECO:0000256" key="4">
    <source>
        <dbReference type="ARBA" id="ARBA00022679"/>
    </source>
</evidence>
<dbReference type="GO" id="GO:0006493">
    <property type="term" value="P:protein O-linked glycosylation"/>
    <property type="evidence" value="ECO:0007669"/>
    <property type="project" value="TreeGrafter"/>
</dbReference>
<dbReference type="AlphaFoldDB" id="A0A852IWE8"/>
<evidence type="ECO:0000256" key="9">
    <source>
        <dbReference type="ARBA" id="ARBA00023136"/>
    </source>
</evidence>
<keyword evidence="4 11" id="KW-0808">Transferase</keyword>
<accession>A0A852IWE8</accession>
<evidence type="ECO:0000313" key="12">
    <source>
        <dbReference type="Proteomes" id="UP000627253"/>
    </source>
</evidence>
<evidence type="ECO:0000256" key="7">
    <source>
        <dbReference type="ARBA" id="ARBA00022989"/>
    </source>
</evidence>
<evidence type="ECO:0000256" key="2">
    <source>
        <dbReference type="ARBA" id="ARBA00008661"/>
    </source>
</evidence>
<protein>
    <recommendedName>
        <fullName evidence="10">Hexosyltransferase</fullName>
        <ecNumber evidence="10">2.4.1.-</ecNumber>
    </recommendedName>
</protein>
<dbReference type="EC" id="2.4.1.-" evidence="10"/>
<sequence length="92" mass="10319">PLRSPAYKWFVPPEVYPNATYPPYCGGAAYVLSTDLARRVWGVAQRLPLINMEDAFVGLCLQALGVSVSIPPPGTFHMGRLPYERCRFHRLV</sequence>
<keyword evidence="6" id="KW-0735">Signal-anchor</keyword>
<gene>
    <name evidence="11" type="primary">B3galt5_1</name>
    <name evidence="11" type="ORF">TRILEU_R15517</name>
</gene>
<keyword evidence="8 10" id="KW-0333">Golgi apparatus</keyword>
<keyword evidence="3 10" id="KW-0328">Glycosyltransferase</keyword>
<dbReference type="Proteomes" id="UP000627253">
    <property type="component" value="Unassembled WGS sequence"/>
</dbReference>
<feature type="non-terminal residue" evidence="11">
    <location>
        <position position="92"/>
    </location>
</feature>
<evidence type="ECO:0000256" key="8">
    <source>
        <dbReference type="ARBA" id="ARBA00023034"/>
    </source>
</evidence>
<keyword evidence="12" id="KW-1185">Reference proteome</keyword>
<comment type="similarity">
    <text evidence="2 10">Belongs to the glycosyltransferase 31 family.</text>
</comment>
<dbReference type="InterPro" id="IPR002659">
    <property type="entry name" value="Glyco_trans_31"/>
</dbReference>
<dbReference type="PANTHER" id="PTHR11214">
    <property type="entry name" value="BETA-1,3-N-ACETYLGLUCOSAMINYLTRANSFERASE"/>
    <property type="match status" value="1"/>
</dbReference>
<evidence type="ECO:0000256" key="3">
    <source>
        <dbReference type="ARBA" id="ARBA00022676"/>
    </source>
</evidence>
<evidence type="ECO:0000313" key="11">
    <source>
        <dbReference type="EMBL" id="NXX47986.1"/>
    </source>
</evidence>
<keyword evidence="7" id="KW-1133">Transmembrane helix</keyword>
<proteinExistence type="inferred from homology"/>
<dbReference type="GO" id="GO:0008499">
    <property type="term" value="F:N-acetyl-beta-D-glucosaminide beta-(1,3)-galactosyltransferase activity"/>
    <property type="evidence" value="ECO:0007669"/>
    <property type="project" value="TreeGrafter"/>
</dbReference>
<evidence type="ECO:0000256" key="1">
    <source>
        <dbReference type="ARBA" id="ARBA00004323"/>
    </source>
</evidence>
<evidence type="ECO:0000256" key="5">
    <source>
        <dbReference type="ARBA" id="ARBA00022692"/>
    </source>
</evidence>
<feature type="non-terminal residue" evidence="11">
    <location>
        <position position="1"/>
    </location>
</feature>
<dbReference type="Pfam" id="PF01762">
    <property type="entry name" value="Galactosyl_T"/>
    <property type="match status" value="1"/>
</dbReference>
<dbReference type="PANTHER" id="PTHR11214:SF151">
    <property type="entry name" value="HEXOSYLTRANSFERASE"/>
    <property type="match status" value="1"/>
</dbReference>
<evidence type="ECO:0000256" key="6">
    <source>
        <dbReference type="ARBA" id="ARBA00022968"/>
    </source>
</evidence>
<dbReference type="OrthoDB" id="5957813at2759"/>
<keyword evidence="5" id="KW-0812">Transmembrane</keyword>
<keyword evidence="9" id="KW-0472">Membrane</keyword>
<dbReference type="EMBL" id="WAAF01015678">
    <property type="protein sequence ID" value="NXX47986.1"/>
    <property type="molecule type" value="Genomic_DNA"/>
</dbReference>
<name>A0A852IWE8_9PICI</name>
<comment type="caution">
    <text evidence="11">The sequence shown here is derived from an EMBL/GenBank/DDBJ whole genome shotgun (WGS) entry which is preliminary data.</text>
</comment>
<organism evidence="11 12">
    <name type="scientific">Tricholaema leucomelas</name>
    <name type="common">pied barbet</name>
    <dbReference type="NCBI Taxonomy" id="240729"/>
    <lineage>
        <taxon>Eukaryota</taxon>
        <taxon>Metazoa</taxon>
        <taxon>Chordata</taxon>
        <taxon>Craniata</taxon>
        <taxon>Vertebrata</taxon>
        <taxon>Euteleostomi</taxon>
        <taxon>Archelosauria</taxon>
        <taxon>Archosauria</taxon>
        <taxon>Dinosauria</taxon>
        <taxon>Saurischia</taxon>
        <taxon>Theropoda</taxon>
        <taxon>Coelurosauria</taxon>
        <taxon>Aves</taxon>
        <taxon>Neognathae</taxon>
        <taxon>Neoaves</taxon>
        <taxon>Telluraves</taxon>
        <taxon>Coraciimorphae</taxon>
        <taxon>Piciformes</taxon>
        <taxon>Lybiidae</taxon>
        <taxon>Tricholaema lacrymosa</taxon>
    </lineage>
</organism>